<evidence type="ECO:0000313" key="2">
    <source>
        <dbReference type="Proteomes" id="UP000265520"/>
    </source>
</evidence>
<dbReference type="Pfam" id="PF08284">
    <property type="entry name" value="RVP_2"/>
    <property type="match status" value="1"/>
</dbReference>
<accession>A0A392PQF9</accession>
<evidence type="ECO:0000313" key="1">
    <source>
        <dbReference type="EMBL" id="MCI14333.1"/>
    </source>
</evidence>
<dbReference type="InterPro" id="IPR021109">
    <property type="entry name" value="Peptidase_aspartic_dom_sf"/>
</dbReference>
<dbReference type="Gene3D" id="2.40.70.10">
    <property type="entry name" value="Acid Proteases"/>
    <property type="match status" value="1"/>
</dbReference>
<dbReference type="EMBL" id="LXQA010091969">
    <property type="protein sequence ID" value="MCI14333.1"/>
    <property type="molecule type" value="Genomic_DNA"/>
</dbReference>
<dbReference type="Proteomes" id="UP000265520">
    <property type="component" value="Unassembled WGS sequence"/>
</dbReference>
<name>A0A392PQF9_9FABA</name>
<protein>
    <submittedName>
        <fullName evidence="1">Cellular nucleic acid-binding protein</fullName>
    </submittedName>
</protein>
<comment type="caution">
    <text evidence="1">The sequence shown here is derived from an EMBL/GenBank/DDBJ whole genome shotgun (WGS) entry which is preliminary data.</text>
</comment>
<proteinExistence type="predicted"/>
<reference evidence="1 2" key="1">
    <citation type="journal article" date="2018" name="Front. Plant Sci.">
        <title>Red Clover (Trifolium pratense) and Zigzag Clover (T. medium) - A Picture of Genomic Similarities and Differences.</title>
        <authorList>
            <person name="Dluhosova J."/>
            <person name="Istvanek J."/>
            <person name="Nedelnik J."/>
            <person name="Repkova J."/>
        </authorList>
    </citation>
    <scope>NUCLEOTIDE SEQUENCE [LARGE SCALE GENOMIC DNA]</scope>
    <source>
        <strain evidence="2">cv. 10/8</strain>
        <tissue evidence="1">Leaf</tissue>
    </source>
</reference>
<dbReference type="AlphaFoldDB" id="A0A392PQF9"/>
<keyword evidence="2" id="KW-1185">Reference proteome</keyword>
<sequence length="144" mass="15901">MDIPDIRAMSVLSGPALGDYSCCMRMVGLSRVGEKYDASSVVDQCPVNFGNVDFELDLVWLPLSHMDVIFGMDWMLSFGVSINCLTKSVTFSKRVGQVGEKFLIAEQVKKSLDGEACMFMMFASLKEGEEKGVGDLSVVREFSF</sequence>
<organism evidence="1 2">
    <name type="scientific">Trifolium medium</name>
    <dbReference type="NCBI Taxonomy" id="97028"/>
    <lineage>
        <taxon>Eukaryota</taxon>
        <taxon>Viridiplantae</taxon>
        <taxon>Streptophyta</taxon>
        <taxon>Embryophyta</taxon>
        <taxon>Tracheophyta</taxon>
        <taxon>Spermatophyta</taxon>
        <taxon>Magnoliopsida</taxon>
        <taxon>eudicotyledons</taxon>
        <taxon>Gunneridae</taxon>
        <taxon>Pentapetalae</taxon>
        <taxon>rosids</taxon>
        <taxon>fabids</taxon>
        <taxon>Fabales</taxon>
        <taxon>Fabaceae</taxon>
        <taxon>Papilionoideae</taxon>
        <taxon>50 kb inversion clade</taxon>
        <taxon>NPAAA clade</taxon>
        <taxon>Hologalegina</taxon>
        <taxon>IRL clade</taxon>
        <taxon>Trifolieae</taxon>
        <taxon>Trifolium</taxon>
    </lineage>
</organism>